<name>A0AA35MHQ2_9HYPO</name>
<dbReference type="AlphaFoldDB" id="A0AA35MHQ2"/>
<dbReference type="Pfam" id="PF08555">
    <property type="entry name" value="FAM32A"/>
    <property type="match status" value="1"/>
</dbReference>
<comment type="caution">
    <text evidence="2">The sequence shown here is derived from an EMBL/GenBank/DDBJ whole genome shotgun (WGS) entry which is preliminary data.</text>
</comment>
<dbReference type="InterPro" id="IPR013865">
    <property type="entry name" value="FAM32A"/>
</dbReference>
<reference evidence="2" key="1">
    <citation type="submission" date="2023-01" db="EMBL/GenBank/DDBJ databases">
        <authorList>
            <person name="Piombo E."/>
        </authorList>
    </citation>
    <scope>NUCLEOTIDE SEQUENCE</scope>
</reference>
<keyword evidence="3" id="KW-1185">Reference proteome</keyword>
<evidence type="ECO:0000256" key="1">
    <source>
        <dbReference type="SAM" id="MobiDB-lite"/>
    </source>
</evidence>
<dbReference type="PANTHER" id="PTHR13282">
    <property type="entry name" value="PROTEIN FAM32A"/>
    <property type="match status" value="1"/>
</dbReference>
<sequence>MPSVDYAAAVGGGALRIKGAKVTKKKRKNKNKTDLEKNLSAGEGKVTKSAREGPAPAEDVEEDEAPNVTKTEAELRYDEFKKKRLLKLAESNTRPELLKTHKERVEDLNTYLSKLSEHHDMPKIGPG</sequence>
<gene>
    <name evidence="2" type="ORF">CCHLO57077_00009072</name>
</gene>
<proteinExistence type="predicted"/>
<organism evidence="2 3">
    <name type="scientific">Clonostachys chloroleuca</name>
    <dbReference type="NCBI Taxonomy" id="1926264"/>
    <lineage>
        <taxon>Eukaryota</taxon>
        <taxon>Fungi</taxon>
        <taxon>Dikarya</taxon>
        <taxon>Ascomycota</taxon>
        <taxon>Pezizomycotina</taxon>
        <taxon>Sordariomycetes</taxon>
        <taxon>Hypocreomycetidae</taxon>
        <taxon>Hypocreales</taxon>
        <taxon>Bionectriaceae</taxon>
        <taxon>Clonostachys</taxon>
    </lineage>
</organism>
<dbReference type="PANTHER" id="PTHR13282:SF6">
    <property type="entry name" value="PROTEIN FAM32A"/>
    <property type="match status" value="1"/>
</dbReference>
<dbReference type="GO" id="GO:0005730">
    <property type="term" value="C:nucleolus"/>
    <property type="evidence" value="ECO:0007669"/>
    <property type="project" value="TreeGrafter"/>
</dbReference>
<evidence type="ECO:0000313" key="2">
    <source>
        <dbReference type="EMBL" id="CAI6096381.1"/>
    </source>
</evidence>
<feature type="region of interest" description="Disordered" evidence="1">
    <location>
        <begin position="19"/>
        <end position="70"/>
    </location>
</feature>
<protein>
    <recommendedName>
        <fullName evidence="4">DUF1754-domain-containing protein</fullName>
    </recommendedName>
</protein>
<dbReference type="EMBL" id="CABFNP030001282">
    <property type="protein sequence ID" value="CAI6096381.1"/>
    <property type="molecule type" value="Genomic_DNA"/>
</dbReference>
<accession>A0AA35MHQ2</accession>
<evidence type="ECO:0008006" key="4">
    <source>
        <dbReference type="Google" id="ProtNLM"/>
    </source>
</evidence>
<dbReference type="Proteomes" id="UP001160390">
    <property type="component" value="Unassembled WGS sequence"/>
</dbReference>
<evidence type="ECO:0000313" key="3">
    <source>
        <dbReference type="Proteomes" id="UP001160390"/>
    </source>
</evidence>
<feature type="compositionally biased region" description="Basic residues" evidence="1">
    <location>
        <begin position="19"/>
        <end position="30"/>
    </location>
</feature>